<name>A0A821ZL13_9BILA</name>
<sequence length="64" mass="7206">DVIFNIDDNSNNESPIVYKIVLAGNVNSHRTLRSRTSPDFVVHCRCGSVYDESSLVQCYACQVR</sequence>
<reference evidence="1" key="1">
    <citation type="submission" date="2021-02" db="EMBL/GenBank/DDBJ databases">
        <authorList>
            <person name="Nowell W R."/>
        </authorList>
    </citation>
    <scope>NUCLEOTIDE SEQUENCE</scope>
</reference>
<dbReference type="Proteomes" id="UP000663873">
    <property type="component" value="Unassembled WGS sequence"/>
</dbReference>
<keyword evidence="2" id="KW-1185">Reference proteome</keyword>
<organism evidence="1 2">
    <name type="scientific">Rotaria socialis</name>
    <dbReference type="NCBI Taxonomy" id="392032"/>
    <lineage>
        <taxon>Eukaryota</taxon>
        <taxon>Metazoa</taxon>
        <taxon>Spiralia</taxon>
        <taxon>Gnathifera</taxon>
        <taxon>Rotifera</taxon>
        <taxon>Eurotatoria</taxon>
        <taxon>Bdelloidea</taxon>
        <taxon>Philodinida</taxon>
        <taxon>Philodinidae</taxon>
        <taxon>Rotaria</taxon>
    </lineage>
</organism>
<gene>
    <name evidence="1" type="ORF">UJA718_LOCUS49539</name>
</gene>
<dbReference type="EMBL" id="CAJOBP010104593">
    <property type="protein sequence ID" value="CAF4985441.1"/>
    <property type="molecule type" value="Genomic_DNA"/>
</dbReference>
<comment type="caution">
    <text evidence="1">The sequence shown here is derived from an EMBL/GenBank/DDBJ whole genome shotgun (WGS) entry which is preliminary data.</text>
</comment>
<evidence type="ECO:0000313" key="2">
    <source>
        <dbReference type="Proteomes" id="UP000663873"/>
    </source>
</evidence>
<evidence type="ECO:0000313" key="1">
    <source>
        <dbReference type="EMBL" id="CAF4985441.1"/>
    </source>
</evidence>
<feature type="non-terminal residue" evidence="1">
    <location>
        <position position="1"/>
    </location>
</feature>
<accession>A0A821ZL13</accession>
<dbReference type="AlphaFoldDB" id="A0A821ZL13"/>
<protein>
    <submittedName>
        <fullName evidence="1">Uncharacterized protein</fullName>
    </submittedName>
</protein>
<proteinExistence type="predicted"/>